<proteinExistence type="inferred from homology"/>
<keyword evidence="3 4" id="KW-0975">Bacterial flagellum</keyword>
<keyword evidence="8" id="KW-0966">Cell projection</keyword>
<keyword evidence="8" id="KW-0282">Flagellum</keyword>
<keyword evidence="8" id="KW-0969">Cilium</keyword>
<dbReference type="Pfam" id="PF22692">
    <property type="entry name" value="LlgE_F_G_D1"/>
    <property type="match status" value="1"/>
</dbReference>
<evidence type="ECO:0000259" key="6">
    <source>
        <dbReference type="Pfam" id="PF06429"/>
    </source>
</evidence>
<evidence type="ECO:0000259" key="5">
    <source>
        <dbReference type="Pfam" id="PF00460"/>
    </source>
</evidence>
<comment type="subcellular location">
    <subcellularLocation>
        <location evidence="1 4">Bacterial flagellum basal body</location>
    </subcellularLocation>
</comment>
<evidence type="ECO:0000256" key="2">
    <source>
        <dbReference type="ARBA" id="ARBA00009677"/>
    </source>
</evidence>
<protein>
    <submittedName>
        <fullName evidence="8">Flagellar hook basal-body protein</fullName>
    </submittedName>
</protein>
<evidence type="ECO:0000259" key="7">
    <source>
        <dbReference type="Pfam" id="PF22692"/>
    </source>
</evidence>
<evidence type="ECO:0000256" key="3">
    <source>
        <dbReference type="ARBA" id="ARBA00023143"/>
    </source>
</evidence>
<dbReference type="InterPro" id="IPR037925">
    <property type="entry name" value="FlgE/F/G-like"/>
</dbReference>
<dbReference type="PANTHER" id="PTHR30435:SF19">
    <property type="entry name" value="FLAGELLAR BASAL-BODY ROD PROTEIN FLGG"/>
    <property type="match status" value="1"/>
</dbReference>
<evidence type="ECO:0000256" key="4">
    <source>
        <dbReference type="RuleBase" id="RU362116"/>
    </source>
</evidence>
<dbReference type="SUPFAM" id="SSF117143">
    <property type="entry name" value="Flagellar hook protein flgE"/>
    <property type="match status" value="1"/>
</dbReference>
<dbReference type="PROSITE" id="PS00588">
    <property type="entry name" value="FLAGELLA_BB_ROD"/>
    <property type="match status" value="1"/>
</dbReference>
<dbReference type="Pfam" id="PF06429">
    <property type="entry name" value="Flg_bbr_C"/>
    <property type="match status" value="1"/>
</dbReference>
<dbReference type="Pfam" id="PF00460">
    <property type="entry name" value="Flg_bb_rod"/>
    <property type="match status" value="1"/>
</dbReference>
<dbReference type="InterPro" id="IPR019776">
    <property type="entry name" value="Flagellar_basal_body_rod_CS"/>
</dbReference>
<evidence type="ECO:0000313" key="8">
    <source>
        <dbReference type="EMBL" id="HFK96730.1"/>
    </source>
</evidence>
<organism evidence="8">
    <name type="scientific">Desulfacinum infernum</name>
    <dbReference type="NCBI Taxonomy" id="35837"/>
    <lineage>
        <taxon>Bacteria</taxon>
        <taxon>Pseudomonadati</taxon>
        <taxon>Thermodesulfobacteriota</taxon>
        <taxon>Syntrophobacteria</taxon>
        <taxon>Syntrophobacterales</taxon>
        <taxon>Syntrophobacteraceae</taxon>
        <taxon>Desulfacinum</taxon>
    </lineage>
</organism>
<dbReference type="EMBL" id="DSTK01000013">
    <property type="protein sequence ID" value="HFK96730.1"/>
    <property type="molecule type" value="Genomic_DNA"/>
</dbReference>
<dbReference type="GO" id="GO:0071978">
    <property type="term" value="P:bacterial-type flagellum-dependent swarming motility"/>
    <property type="evidence" value="ECO:0007669"/>
    <property type="project" value="TreeGrafter"/>
</dbReference>
<dbReference type="InterPro" id="IPR010930">
    <property type="entry name" value="Flg_bb/hook_C_dom"/>
</dbReference>
<comment type="similarity">
    <text evidence="2 4">Belongs to the flagella basal body rod proteins family.</text>
</comment>
<gene>
    <name evidence="8" type="ORF">ENS06_05320</name>
</gene>
<evidence type="ECO:0000256" key="1">
    <source>
        <dbReference type="ARBA" id="ARBA00004117"/>
    </source>
</evidence>
<dbReference type="InterPro" id="IPR020013">
    <property type="entry name" value="Flagellar_FlgE/F/G"/>
</dbReference>
<comment type="caution">
    <text evidence="8">The sequence shown here is derived from an EMBL/GenBank/DDBJ whole genome shotgun (WGS) entry which is preliminary data.</text>
</comment>
<feature type="domain" description="Flagellar basal-body/hook protein C-terminal" evidence="6">
    <location>
        <begin position="177"/>
        <end position="218"/>
    </location>
</feature>
<reference evidence="8" key="1">
    <citation type="journal article" date="2020" name="mSystems">
        <title>Genome- and Community-Level Interaction Insights into Carbon Utilization and Element Cycling Functions of Hydrothermarchaeota in Hydrothermal Sediment.</title>
        <authorList>
            <person name="Zhou Z."/>
            <person name="Liu Y."/>
            <person name="Xu W."/>
            <person name="Pan J."/>
            <person name="Luo Z.H."/>
            <person name="Li M."/>
        </authorList>
    </citation>
    <scope>NUCLEOTIDE SEQUENCE [LARGE SCALE GENOMIC DNA]</scope>
    <source>
        <strain evidence="8">SpSt-456</strain>
    </source>
</reference>
<dbReference type="InterPro" id="IPR001444">
    <property type="entry name" value="Flag_bb_rod_N"/>
</dbReference>
<feature type="domain" description="Flagellar basal body rod protein N-terminal" evidence="5">
    <location>
        <begin position="6"/>
        <end position="35"/>
    </location>
</feature>
<sequence>MKLSPYTSVVGAIQQEKRLDVIANNLANAATPGYRKVGTRFENFMELQTYTQSAQGPVHRTGNPMDVAINGEGYFRIQTDRGERYTRAGNLTVDAQGRLVTPQGWPILGQGGIIQVEGSEVRIGAEGQVYDGENLVDTLDVVAFPPGVRLVHDERNLLLPADPNTFAVPARNFTVEQGALEGANFSAVQEMTSMIETLRIFEACQKVMKISYEEDKQIINQLGKS</sequence>
<dbReference type="PANTHER" id="PTHR30435">
    <property type="entry name" value="FLAGELLAR PROTEIN"/>
    <property type="match status" value="1"/>
</dbReference>
<accession>A0A832EIV1</accession>
<dbReference type="NCBIfam" id="TIGR03506">
    <property type="entry name" value="FlgEFG_subfam"/>
    <property type="match status" value="1"/>
</dbReference>
<dbReference type="GO" id="GO:0009425">
    <property type="term" value="C:bacterial-type flagellum basal body"/>
    <property type="evidence" value="ECO:0007669"/>
    <property type="project" value="UniProtKB-SubCell"/>
</dbReference>
<feature type="domain" description="Flagellar hook protein FlgE/F/G-like D1" evidence="7">
    <location>
        <begin position="68"/>
        <end position="130"/>
    </location>
</feature>
<name>A0A832EIV1_9BACT</name>
<dbReference type="InterPro" id="IPR053967">
    <property type="entry name" value="LlgE_F_G-like_D1"/>
</dbReference>
<dbReference type="AlphaFoldDB" id="A0A832EIV1"/>